<evidence type="ECO:0000313" key="3">
    <source>
        <dbReference type="EMBL" id="BBU87242.1"/>
    </source>
</evidence>
<evidence type="ECO:0000256" key="1">
    <source>
        <dbReference type="ARBA" id="ARBA00022679"/>
    </source>
</evidence>
<dbReference type="InterPro" id="IPR050769">
    <property type="entry name" value="NAT_camello-type"/>
</dbReference>
<dbReference type="InterPro" id="IPR016181">
    <property type="entry name" value="Acyl_CoA_acyltransferase"/>
</dbReference>
<reference evidence="3 4" key="1">
    <citation type="submission" date="2020-01" db="EMBL/GenBank/DDBJ databases">
        <title>Dynamics of blaIMP-6 dissemination in carbapenem resistant Enterobacteriacea isolated from regional surveillance in Osaka, Japan.</title>
        <authorList>
            <person name="Abe R."/>
            <person name="Akeda Y."/>
            <person name="Sugawara Y."/>
            <person name="Yamamoto N."/>
            <person name="Tomono K."/>
            <person name="Takeuchi D."/>
            <person name="Kawahara R."/>
            <person name="Hamada S."/>
        </authorList>
    </citation>
    <scope>NUCLEOTIDE SEQUENCE [LARGE SCALE GENOMIC DNA]</scope>
    <source>
        <strain evidence="3 4">E300</strain>
    </source>
</reference>
<organism evidence="3 4">
    <name type="scientific">Escherichia coli</name>
    <dbReference type="NCBI Taxonomy" id="562"/>
    <lineage>
        <taxon>Bacteria</taxon>
        <taxon>Pseudomonadati</taxon>
        <taxon>Pseudomonadota</taxon>
        <taxon>Gammaproteobacteria</taxon>
        <taxon>Enterobacterales</taxon>
        <taxon>Enterobacteriaceae</taxon>
        <taxon>Escherichia</taxon>
    </lineage>
</organism>
<accession>A0A8S0G366</accession>
<dbReference type="InterPro" id="IPR000182">
    <property type="entry name" value="GNAT_dom"/>
</dbReference>
<name>A0A8S0G366_ECOLX</name>
<evidence type="ECO:0000259" key="2">
    <source>
        <dbReference type="PROSITE" id="PS51186"/>
    </source>
</evidence>
<protein>
    <recommendedName>
        <fullName evidence="2">N-acetyltransferase domain-containing protein</fullName>
    </recommendedName>
</protein>
<evidence type="ECO:0000313" key="4">
    <source>
        <dbReference type="Proteomes" id="UP000467488"/>
    </source>
</evidence>
<gene>
    <name evidence="3" type="ORF">EIMP300_86420</name>
</gene>
<dbReference type="Proteomes" id="UP000467488">
    <property type="component" value="Chromosome"/>
</dbReference>
<dbReference type="AlphaFoldDB" id="A0A8S0G366"/>
<dbReference type="Gene3D" id="3.40.630.30">
    <property type="match status" value="1"/>
</dbReference>
<keyword evidence="1" id="KW-0808">Transferase</keyword>
<dbReference type="PANTHER" id="PTHR13947:SF37">
    <property type="entry name" value="LD18367P"/>
    <property type="match status" value="1"/>
</dbReference>
<dbReference type="Pfam" id="PF00583">
    <property type="entry name" value="Acetyltransf_1"/>
    <property type="match status" value="1"/>
</dbReference>
<dbReference type="GO" id="GO:0008080">
    <property type="term" value="F:N-acetyltransferase activity"/>
    <property type="evidence" value="ECO:0007669"/>
    <property type="project" value="InterPro"/>
</dbReference>
<feature type="domain" description="N-acetyltransferase" evidence="2">
    <location>
        <begin position="1"/>
        <end position="104"/>
    </location>
</feature>
<dbReference type="SUPFAM" id="SSF55729">
    <property type="entry name" value="Acyl-CoA N-acyltransferases (Nat)"/>
    <property type="match status" value="1"/>
</dbReference>
<dbReference type="PANTHER" id="PTHR13947">
    <property type="entry name" value="GNAT FAMILY N-ACETYLTRANSFERASE"/>
    <property type="match status" value="1"/>
</dbReference>
<proteinExistence type="predicted"/>
<dbReference type="PROSITE" id="PS51186">
    <property type="entry name" value="GNAT"/>
    <property type="match status" value="1"/>
</dbReference>
<dbReference type="CDD" id="cd04301">
    <property type="entry name" value="NAT_SF"/>
    <property type="match status" value="1"/>
</dbReference>
<sequence>MVEYEGEVVGGGGIAPLAGSESDICELQKMYFLPAIRGKGLAKKLALMAMEQAREMGFKRCYLETTAFLKEAIALYEHLGFEHIDYALGCTGHVDCEVRMLREL</sequence>
<dbReference type="EMBL" id="AP022360">
    <property type="protein sequence ID" value="BBU87242.1"/>
    <property type="molecule type" value="Genomic_DNA"/>
</dbReference>